<dbReference type="RefSeq" id="WP_243709906.1">
    <property type="nucleotide sequence ID" value="NZ_AP022572.1"/>
</dbReference>
<dbReference type="AlphaFoldDB" id="A0A7I7LMB2"/>
<evidence type="ECO:0000313" key="2">
    <source>
        <dbReference type="EMBL" id="BBX60632.1"/>
    </source>
</evidence>
<proteinExistence type="predicted"/>
<evidence type="ECO:0000313" key="3">
    <source>
        <dbReference type="Proteomes" id="UP000467164"/>
    </source>
</evidence>
<dbReference type="EMBL" id="AP022572">
    <property type="protein sequence ID" value="BBX60632.1"/>
    <property type="molecule type" value="Genomic_DNA"/>
</dbReference>
<feature type="region of interest" description="Disordered" evidence="1">
    <location>
        <begin position="1"/>
        <end position="115"/>
    </location>
</feature>
<reference evidence="2 3" key="1">
    <citation type="journal article" date="2019" name="Emerg. Microbes Infect.">
        <title>Comprehensive subspecies identification of 175 nontuberculous mycobacteria species based on 7547 genomic profiles.</title>
        <authorList>
            <person name="Matsumoto Y."/>
            <person name="Kinjo T."/>
            <person name="Motooka D."/>
            <person name="Nabeya D."/>
            <person name="Jung N."/>
            <person name="Uechi K."/>
            <person name="Horii T."/>
            <person name="Iida T."/>
            <person name="Fujita J."/>
            <person name="Nakamura S."/>
        </authorList>
    </citation>
    <scope>NUCLEOTIDE SEQUENCE [LARGE SCALE GENOMIC DNA]</scope>
    <source>
        <strain evidence="2 3">JCM 12657</strain>
    </source>
</reference>
<accession>A0A7I7LMB2</accession>
<feature type="compositionally biased region" description="Low complexity" evidence="1">
    <location>
        <begin position="37"/>
        <end position="50"/>
    </location>
</feature>
<evidence type="ECO:0000256" key="1">
    <source>
        <dbReference type="SAM" id="MobiDB-lite"/>
    </source>
</evidence>
<keyword evidence="3" id="KW-1185">Reference proteome</keyword>
<sequence>MRPPIGPDSISSQLGGRDLLGAGAAPGAAMGSGGAGMAPMGAPGAGQAPGQTGKGKRAEPGDELLYTEERPWTEGLIGKRPRKSAAEVAGPDASAAPDSKAGPDSVAGSNSKDSK</sequence>
<name>A0A7I7LMB2_9MYCO</name>
<dbReference type="Proteomes" id="UP000467164">
    <property type="component" value="Chromosome"/>
</dbReference>
<dbReference type="KEGG" id="msho:MSHO_59770"/>
<organism evidence="2 3">
    <name type="scientific">Mycobacterium shottsii</name>
    <dbReference type="NCBI Taxonomy" id="133549"/>
    <lineage>
        <taxon>Bacteria</taxon>
        <taxon>Bacillati</taxon>
        <taxon>Actinomycetota</taxon>
        <taxon>Actinomycetes</taxon>
        <taxon>Mycobacteriales</taxon>
        <taxon>Mycobacteriaceae</taxon>
        <taxon>Mycobacterium</taxon>
        <taxon>Mycobacterium ulcerans group</taxon>
    </lineage>
</organism>
<gene>
    <name evidence="2" type="ORF">MSHO_59770</name>
</gene>
<protein>
    <submittedName>
        <fullName evidence="2">Uncharacterized protein</fullName>
    </submittedName>
</protein>